<keyword evidence="2" id="KW-0732">Signal</keyword>
<accession>A0A060N524</accession>
<dbReference type="EMBL" id="AK419520">
    <property type="protein sequence ID" value="BAN38191.1"/>
    <property type="molecule type" value="mRNA"/>
</dbReference>
<feature type="region of interest" description="Disordered" evidence="1">
    <location>
        <begin position="290"/>
        <end position="342"/>
    </location>
</feature>
<dbReference type="VEuPathDB" id="AmoebaDB:EHI5A_011840"/>
<dbReference type="VEuPathDB" id="AmoebaDB:EHI7A_184530"/>
<name>A0A060N524_ENTHI</name>
<feature type="signal peptide" evidence="2">
    <location>
        <begin position="1"/>
        <end position="15"/>
    </location>
</feature>
<sequence length="342" mass="39688">MKALFIALICFCAFAEEDLFNPFIHGKTLLNRMRRIKSSSRRNERTLLALENRERKIENVLDILYDDMKLAVSIADRMKIETQIDKLHKNLDKIRRQKRAILGRMKKMADKIALPDRDRLVRSTRTEHRVGIEETSHIRREIENNQKLLLKETQALAHKYAKMAAEIASEKLVKTIDHKNEGDILKAKDKFKKVAKKAYNKYYKKIVERIEEATAEGVVNEDIKMVCRSAIDGLIRKLEHQYLIIVKSRNEAKKEAKKVTKKPLRKSMKTLGKVFKKEITKKTEKDLKKQEKKALDKITKTEKTSSVKAASKTEKKTSTSAKKSKAATEQKKTTKQVQTKKK</sequence>
<dbReference type="VEuPathDB" id="AmoebaDB:EHI_194550"/>
<reference evidence="3" key="1">
    <citation type="submission" date="2012-06" db="EMBL/GenBank/DDBJ databases">
        <title>Short 5' UTR of Entamoeba genes.</title>
        <authorList>
            <person name="Hiranuka K."/>
            <person name="Kumagai M."/>
            <person name="Wakaguri H."/>
            <person name="Suzuki Y."/>
            <person name="Sugano S."/>
            <person name="Watanabe J."/>
            <person name="Makioka A."/>
        </authorList>
    </citation>
    <scope>NUCLEOTIDE SEQUENCE</scope>
    <source>
        <strain evidence="3">HM-1:IMSS</strain>
    </source>
</reference>
<evidence type="ECO:0000256" key="1">
    <source>
        <dbReference type="SAM" id="MobiDB-lite"/>
    </source>
</evidence>
<organism evidence="3">
    <name type="scientific">Entamoeba histolytica</name>
    <dbReference type="NCBI Taxonomy" id="5759"/>
    <lineage>
        <taxon>Eukaryota</taxon>
        <taxon>Amoebozoa</taxon>
        <taxon>Evosea</taxon>
        <taxon>Archamoebae</taxon>
        <taxon>Mastigamoebida</taxon>
        <taxon>Entamoebidae</taxon>
        <taxon>Entamoeba</taxon>
    </lineage>
</organism>
<dbReference type="VEuPathDB" id="AmoebaDB:KM1_013320"/>
<evidence type="ECO:0000313" key="3">
    <source>
        <dbReference type="EMBL" id="BAN38191.1"/>
    </source>
</evidence>
<proteinExistence type="evidence at transcript level"/>
<dbReference type="AlphaFoldDB" id="A0A060N524"/>
<feature type="chain" id="PRO_5012384480" evidence="2">
    <location>
        <begin position="16"/>
        <end position="342"/>
    </location>
</feature>
<protein>
    <submittedName>
        <fullName evidence="3">Uncharacterized protein</fullName>
    </submittedName>
</protein>
<feature type="compositionally biased region" description="Basic and acidic residues" evidence="1">
    <location>
        <begin position="290"/>
        <end position="317"/>
    </location>
</feature>
<dbReference type="VEuPathDB" id="AmoebaDB:EHI7A_005300"/>
<evidence type="ECO:0000256" key="2">
    <source>
        <dbReference type="SAM" id="SignalP"/>
    </source>
</evidence>